<proteinExistence type="predicted"/>
<keyword evidence="1" id="KW-1133">Transmembrane helix</keyword>
<evidence type="ECO:0000313" key="2">
    <source>
        <dbReference type="EMBL" id="RPA91250.1"/>
    </source>
</evidence>
<evidence type="ECO:0000256" key="1">
    <source>
        <dbReference type="SAM" id="Phobius"/>
    </source>
</evidence>
<gene>
    <name evidence="2" type="ORF">L873DRAFT_335857</name>
</gene>
<keyword evidence="1" id="KW-0812">Transmembrane</keyword>
<keyword evidence="1" id="KW-0472">Membrane</keyword>
<dbReference type="EMBL" id="ML120501">
    <property type="protein sequence ID" value="RPA91250.1"/>
    <property type="molecule type" value="Genomic_DNA"/>
</dbReference>
<dbReference type="Proteomes" id="UP000276215">
    <property type="component" value="Unassembled WGS sequence"/>
</dbReference>
<feature type="transmembrane region" description="Helical" evidence="1">
    <location>
        <begin position="72"/>
        <end position="94"/>
    </location>
</feature>
<dbReference type="AlphaFoldDB" id="A0A3N4J471"/>
<organism evidence="2 3">
    <name type="scientific">Choiromyces venosus 120613-1</name>
    <dbReference type="NCBI Taxonomy" id="1336337"/>
    <lineage>
        <taxon>Eukaryota</taxon>
        <taxon>Fungi</taxon>
        <taxon>Dikarya</taxon>
        <taxon>Ascomycota</taxon>
        <taxon>Pezizomycotina</taxon>
        <taxon>Pezizomycetes</taxon>
        <taxon>Pezizales</taxon>
        <taxon>Tuberaceae</taxon>
        <taxon>Choiromyces</taxon>
    </lineage>
</organism>
<evidence type="ECO:0000313" key="3">
    <source>
        <dbReference type="Proteomes" id="UP000276215"/>
    </source>
</evidence>
<name>A0A3N4J471_9PEZI</name>
<accession>A0A3N4J471</accession>
<sequence>MECTTEHATVCGTMLSDTVPQGHPPPPSVPPPPCNQLYHSLVLVREEKEKRKKFCRSIARILSVRTIELHSFSFFFFFFFSPILHPVCVVPICLSVSHE</sequence>
<reference evidence="2 3" key="1">
    <citation type="journal article" date="2018" name="Nat. Ecol. Evol.">
        <title>Pezizomycetes genomes reveal the molecular basis of ectomycorrhizal truffle lifestyle.</title>
        <authorList>
            <person name="Murat C."/>
            <person name="Payen T."/>
            <person name="Noel B."/>
            <person name="Kuo A."/>
            <person name="Morin E."/>
            <person name="Chen J."/>
            <person name="Kohler A."/>
            <person name="Krizsan K."/>
            <person name="Balestrini R."/>
            <person name="Da Silva C."/>
            <person name="Montanini B."/>
            <person name="Hainaut M."/>
            <person name="Levati E."/>
            <person name="Barry K.W."/>
            <person name="Belfiori B."/>
            <person name="Cichocki N."/>
            <person name="Clum A."/>
            <person name="Dockter R.B."/>
            <person name="Fauchery L."/>
            <person name="Guy J."/>
            <person name="Iotti M."/>
            <person name="Le Tacon F."/>
            <person name="Lindquist E.A."/>
            <person name="Lipzen A."/>
            <person name="Malagnac F."/>
            <person name="Mello A."/>
            <person name="Molinier V."/>
            <person name="Miyauchi S."/>
            <person name="Poulain J."/>
            <person name="Riccioni C."/>
            <person name="Rubini A."/>
            <person name="Sitrit Y."/>
            <person name="Splivallo R."/>
            <person name="Traeger S."/>
            <person name="Wang M."/>
            <person name="Zifcakova L."/>
            <person name="Wipf D."/>
            <person name="Zambonelli A."/>
            <person name="Paolocci F."/>
            <person name="Nowrousian M."/>
            <person name="Ottonello S."/>
            <person name="Baldrian P."/>
            <person name="Spatafora J.W."/>
            <person name="Henrissat B."/>
            <person name="Nagy L.G."/>
            <person name="Aury J.M."/>
            <person name="Wincker P."/>
            <person name="Grigoriev I.V."/>
            <person name="Bonfante P."/>
            <person name="Martin F.M."/>
        </authorList>
    </citation>
    <scope>NUCLEOTIDE SEQUENCE [LARGE SCALE GENOMIC DNA]</scope>
    <source>
        <strain evidence="2 3">120613-1</strain>
    </source>
</reference>
<protein>
    <submittedName>
        <fullName evidence="2">Uncharacterized protein</fullName>
    </submittedName>
</protein>
<keyword evidence="3" id="KW-1185">Reference proteome</keyword>